<dbReference type="eggNOG" id="ENOG502RRXJ">
    <property type="taxonomic scope" value="Eukaryota"/>
</dbReference>
<protein>
    <submittedName>
        <fullName evidence="1">Uncharacterized protein</fullName>
    </submittedName>
</protein>
<dbReference type="GeneID" id="9478368"/>
<dbReference type="OMA" id="ISARMMP"/>
<dbReference type="AlphaFoldDB" id="D0NKS5"/>
<dbReference type="Proteomes" id="UP000006643">
    <property type="component" value="Unassembled WGS sequence"/>
</dbReference>
<proteinExistence type="predicted"/>
<dbReference type="InParanoid" id="D0NKS5"/>
<dbReference type="EMBL" id="DS028143">
    <property type="protein sequence ID" value="EEY60211.1"/>
    <property type="molecule type" value="Genomic_DNA"/>
</dbReference>
<organism evidence="1 2">
    <name type="scientific">Phytophthora infestans (strain T30-4)</name>
    <name type="common">Potato late blight agent</name>
    <dbReference type="NCBI Taxonomy" id="403677"/>
    <lineage>
        <taxon>Eukaryota</taxon>
        <taxon>Sar</taxon>
        <taxon>Stramenopiles</taxon>
        <taxon>Oomycota</taxon>
        <taxon>Peronosporomycetes</taxon>
        <taxon>Peronosporales</taxon>
        <taxon>Peronosporaceae</taxon>
        <taxon>Phytophthora</taxon>
    </lineage>
</organism>
<sequence>MLKEHTYPRTDGLPQFLAAIGSTLKDLTLHGPRQEIDENLIVRNCTNPHTLSLCGGIVDVQLNLSDYRYKNLPIPEIKCHWYDVVRRLRLRLNDRCKHWKRVAGGYDFNRLPEDMKAMARMLTVNRHLAYLDVLMLTGHRKHGNLLKKHHLKPIDRPAKLDRGVKLAFLSAISARMMPAEAATSKRARQTPGIESVAGGLDQRVISQTFSFAGPPLLRRVYLRITKYYCEPYDDFYGDYDEEDDGDGEEKDGA</sequence>
<dbReference type="OrthoDB" id="129639at2759"/>
<dbReference type="RefSeq" id="XP_002900418.1">
    <property type="nucleotide sequence ID" value="XM_002900372.1"/>
</dbReference>
<dbReference type="KEGG" id="pif:PITG_12538"/>
<reference evidence="2" key="1">
    <citation type="journal article" date="2009" name="Nature">
        <title>Genome sequence and analysis of the Irish potato famine pathogen Phytophthora infestans.</title>
        <authorList>
            <consortium name="The Broad Institute Genome Sequencing Platform"/>
            <person name="Haas B.J."/>
            <person name="Kamoun S."/>
            <person name="Zody M.C."/>
            <person name="Jiang R.H."/>
            <person name="Handsaker R.E."/>
            <person name="Cano L.M."/>
            <person name="Grabherr M."/>
            <person name="Kodira C.D."/>
            <person name="Raffaele S."/>
            <person name="Torto-Alalibo T."/>
            <person name="Bozkurt T.O."/>
            <person name="Ah-Fong A.M."/>
            <person name="Alvarado L."/>
            <person name="Anderson V.L."/>
            <person name="Armstrong M.R."/>
            <person name="Avrova A."/>
            <person name="Baxter L."/>
            <person name="Beynon J."/>
            <person name="Boevink P.C."/>
            <person name="Bollmann S.R."/>
            <person name="Bos J.I."/>
            <person name="Bulone V."/>
            <person name="Cai G."/>
            <person name="Cakir C."/>
            <person name="Carrington J.C."/>
            <person name="Chawner M."/>
            <person name="Conti L."/>
            <person name="Costanzo S."/>
            <person name="Ewan R."/>
            <person name="Fahlgren N."/>
            <person name="Fischbach M.A."/>
            <person name="Fugelstad J."/>
            <person name="Gilroy E.M."/>
            <person name="Gnerre S."/>
            <person name="Green P.J."/>
            <person name="Grenville-Briggs L.J."/>
            <person name="Griffith J."/>
            <person name="Grunwald N.J."/>
            <person name="Horn K."/>
            <person name="Horner N.R."/>
            <person name="Hu C.H."/>
            <person name="Huitema E."/>
            <person name="Jeong D.H."/>
            <person name="Jones A.M."/>
            <person name="Jones J.D."/>
            <person name="Jones R.W."/>
            <person name="Karlsson E.K."/>
            <person name="Kunjeti S.G."/>
            <person name="Lamour K."/>
            <person name="Liu Z."/>
            <person name="Ma L."/>
            <person name="Maclean D."/>
            <person name="Chibucos M.C."/>
            <person name="McDonald H."/>
            <person name="McWalters J."/>
            <person name="Meijer H.J."/>
            <person name="Morgan W."/>
            <person name="Morris P.F."/>
            <person name="Munro C.A."/>
            <person name="O'Neill K."/>
            <person name="Ospina-Giraldo M."/>
            <person name="Pinzon A."/>
            <person name="Pritchard L."/>
            <person name="Ramsahoye B."/>
            <person name="Ren Q."/>
            <person name="Restrepo S."/>
            <person name="Roy S."/>
            <person name="Sadanandom A."/>
            <person name="Savidor A."/>
            <person name="Schornack S."/>
            <person name="Schwartz D.C."/>
            <person name="Schumann U.D."/>
            <person name="Schwessinger B."/>
            <person name="Seyer L."/>
            <person name="Sharpe T."/>
            <person name="Silvar C."/>
            <person name="Song J."/>
            <person name="Studholme D.J."/>
            <person name="Sykes S."/>
            <person name="Thines M."/>
            <person name="van de Vondervoort P.J."/>
            <person name="Phuntumart V."/>
            <person name="Wawra S."/>
            <person name="Weide R."/>
            <person name="Win J."/>
            <person name="Young C."/>
            <person name="Zhou S."/>
            <person name="Fry W."/>
            <person name="Meyers B.C."/>
            <person name="van West P."/>
            <person name="Ristaino J."/>
            <person name="Govers F."/>
            <person name="Birch P.R."/>
            <person name="Whisson S.C."/>
            <person name="Judelson H.S."/>
            <person name="Nusbaum C."/>
        </authorList>
    </citation>
    <scope>NUCLEOTIDE SEQUENCE [LARGE SCALE GENOMIC DNA]</scope>
    <source>
        <strain evidence="2">T30-4</strain>
    </source>
</reference>
<gene>
    <name evidence="1" type="ORF">PITG_12538</name>
</gene>
<accession>D0NKS5</accession>
<evidence type="ECO:0000313" key="2">
    <source>
        <dbReference type="Proteomes" id="UP000006643"/>
    </source>
</evidence>
<dbReference type="HOGENOM" id="CLU_1100309_0_0_1"/>
<keyword evidence="2" id="KW-1185">Reference proteome</keyword>
<name>D0NKS5_PHYIT</name>
<dbReference type="VEuPathDB" id="FungiDB:PITG_12538"/>
<evidence type="ECO:0000313" key="1">
    <source>
        <dbReference type="EMBL" id="EEY60211.1"/>
    </source>
</evidence>